<dbReference type="SUPFAM" id="SSF54160">
    <property type="entry name" value="Chromo domain-like"/>
    <property type="match status" value="1"/>
</dbReference>
<dbReference type="InterPro" id="IPR023780">
    <property type="entry name" value="Chromo_domain"/>
</dbReference>
<dbReference type="InterPro" id="IPR043128">
    <property type="entry name" value="Rev_trsase/Diguanyl_cyclase"/>
</dbReference>
<feature type="compositionally biased region" description="Basic and acidic residues" evidence="9">
    <location>
        <begin position="437"/>
        <end position="458"/>
    </location>
</feature>
<keyword evidence="7" id="KW-0694">RNA-binding</keyword>
<feature type="region of interest" description="Disordered" evidence="9">
    <location>
        <begin position="1818"/>
        <end position="1841"/>
    </location>
</feature>
<dbReference type="InterPro" id="IPR012337">
    <property type="entry name" value="RNaseH-like_sf"/>
</dbReference>
<sequence length="1922" mass="217522">MLGPKFPTVWSIDRTKGSPLHTALNRFRTGTTLLKETPHFLNYHKVPALSIPQTSPETDAPTTEPSQSSTASPLEKEPRPVTDSTSVETHQLIVNLPTKEASALEEAICLAGIEEENLEEERETTRDGKQRATSHDRLSTEEVSGSHTIEERESLIQEASLAQEKADIEVRLLRKARDEYDRKEFARGLSRKRNQLAVEQNLEKEQRLLERQRLEQADLRLSANLQGPPGPPGAPGPAGPILHVSTPASFRASDLGFFHPDVPESYGTGDVIFNSKETIYREVYTFIKRVEDYALLVGEEKVAENLSTCLRGNALNWYLQELDDFTRRALRNMPLTEFSSKLAKHFKMTMTKALEQLNKEHYSLSDAHANREPQGYLQNMMRYAQAAGVTDLLAQLTWAWQGLDIELRTVTAMPRSGTTLQEFSEELESRREMWNAMEERRRNPTRNPERQERNDQTQDRFNSSTDRSRNGDRDRDRDQNDRPANRSSEQGGQPQYLNPAQFPSQPQFSNQYQFPNLSLPFSTNNAYNLPQQNQGASSGPQPVTQVQSGPRPGQLQITAGMTGASPNRSYDRSNSQGFRSSRNNYQGQRGNGSWGNYGNPQAAYHGSFEEAYPGEGWDSGYHNQEAHNYHGSQMDHFDGTYPGNSGPLQDVQNENHSLNPSQSKMDVIEGQENRPLGPNMDANYTDAYHIEIPPKPLAYTCRDCRTKGKRVRITNRTPSSDQNQAKVGISEPAGSLVNGPETTAAEVGAHLVFSESSSPKVVRPVVESDAPTIAGNGMAFNKWHYATATASFIMEGTAIPICVDSGCTMSLIDRAFLKETLPKTKILRVDRPIGDLLEFIRKMVVRSCKELVAPTQITAKDNVRVQRIVRTEKRLVIPPGSVYKVPVEVRGRTPLPDRDFLFEPDLEGAYAHIVDSTVPFICVKNSSWKEKILPRHTRVGTVTEYEEEECYPVDVEDHLLAAKYTPVEVDVSKPETKLANGVTIYGDAETVAVLADVINAFPRTWSDSGDMVNITPEEHLSIPLTVDWNTSTAAKLSHRAYPMGPNERAVIDEEFDKMHEQGRMSWSVEPTPFRFPVFVVWKTVFSGSEKKPTKKGRVVVDIRGLNKITTTDAYPIPLQSKIISAVHRSKFIIFSRNLAEHAAHLRVLLELFQNARISLKGTKSFIGYPSATLLGQRVDGFGYSTAEEKIATLRNLKFPATLDALEIYLGMTGWLRQFVAYYAQIVEPLQHRKTELLRLCPSKGGQGRKMYTRKTTLTPTETEKEAFKFLQKSFDKPTFLTFFDFQRQLYIDIDGSKQWGFGIMVYHVKGDPGGNDFPRKSIQPVMFLSKLLNNAERNYWPTELEVAALVWTLRKTRHLVESCTKPAIVFTDHSATTSIAKQTTLSSSSTDKVNLRLVRASQYVSTFDLDIRFRPGKQHIVPDVLSRLMNKAAEERVGISSEKGTLDEVFAFHWSKIIGALRKHAESQKKEKEPEPPKNIQFRLIEGLVYYQELDGRRRLCIPKSLEKKVFELAHDDNHHCGFHRAYDAVTSNLYLRKLSKRLKSATQPMDFILGLPETEEGFDVALSVTDKCSKRVTLLLGKNTYKAEDWATVLLEGLTDWGIPDAIITDRDPKFMSEFWKELATKLKIEMLTSTAYHPQTDGQSERTNQTAEIALRYFLTSSPKSNWAKYLPRLRSELNKQQNASMGKSPDEVVYGFKLRDTLSIIRGKTESADSDFVKERLVIRKEAEDAANFANLLAKLQYDKHHRPLSMEVEDEVFIKLHKGYTLPLVTNWKLSNQRAGPLKIVEKIGLLAYRLNIPVNWKIHPVISVAQLEPAPKGNDPYEREDRPSDPPAVEEFNSEWHDYKVEKLVGRRDRKLGEGKKITEYLVRWKGYSSVHDQWYGKDMLESSKELIEEYDKEHGPTKEVATGKTSGRPQRS</sequence>
<dbReference type="PROSITE" id="PS50994">
    <property type="entry name" value="INTEGRASE"/>
    <property type="match status" value="1"/>
</dbReference>
<dbReference type="EMBL" id="FWEW01000507">
    <property type="protein sequence ID" value="SLM35075.1"/>
    <property type="molecule type" value="Genomic_DNA"/>
</dbReference>
<dbReference type="InterPro" id="IPR016197">
    <property type="entry name" value="Chromo-like_dom_sf"/>
</dbReference>
<feature type="domain" description="Chromo" evidence="10">
    <location>
        <begin position="1848"/>
        <end position="1912"/>
    </location>
</feature>
<dbReference type="InterPro" id="IPR000953">
    <property type="entry name" value="Chromo/chromo_shadow_dom"/>
</dbReference>
<keyword evidence="3" id="KW-0548">Nucleotidyltransferase</keyword>
<feature type="compositionally biased region" description="Polar residues" evidence="9">
    <location>
        <begin position="485"/>
        <end position="548"/>
    </location>
</feature>
<feature type="compositionally biased region" description="Polar residues" evidence="9">
    <location>
        <begin position="51"/>
        <end position="72"/>
    </location>
</feature>
<evidence type="ECO:0000313" key="12">
    <source>
        <dbReference type="EMBL" id="SLM35075.1"/>
    </source>
</evidence>
<feature type="compositionally biased region" description="Basic and acidic residues" evidence="9">
    <location>
        <begin position="1896"/>
        <end position="1907"/>
    </location>
</feature>
<dbReference type="InterPro" id="IPR056924">
    <property type="entry name" value="SH3_Tf2-1"/>
</dbReference>
<dbReference type="InterPro" id="IPR041373">
    <property type="entry name" value="RT_RNaseH"/>
</dbReference>
<comment type="subunit">
    <text evidence="1">Component of the NuA4 histone acetyltransferase complex.</text>
</comment>
<dbReference type="CDD" id="cd00024">
    <property type="entry name" value="CD_CSD"/>
    <property type="match status" value="1"/>
</dbReference>
<protein>
    <submittedName>
        <fullName evidence="12">Transposon tf2-1 polyprotein</fullName>
    </submittedName>
</protein>
<feature type="compositionally biased region" description="Polar residues" evidence="9">
    <location>
        <begin position="1913"/>
        <end position="1922"/>
    </location>
</feature>
<evidence type="ECO:0000256" key="9">
    <source>
        <dbReference type="SAM" id="MobiDB-lite"/>
    </source>
</evidence>
<evidence type="ECO:0000256" key="8">
    <source>
        <dbReference type="ARBA" id="ARBA00022918"/>
    </source>
</evidence>
<dbReference type="InterPro" id="IPR001584">
    <property type="entry name" value="Integrase_cat-core"/>
</dbReference>
<dbReference type="GO" id="GO:0015074">
    <property type="term" value="P:DNA integration"/>
    <property type="evidence" value="ECO:0007669"/>
    <property type="project" value="InterPro"/>
</dbReference>
<dbReference type="Pfam" id="PF17917">
    <property type="entry name" value="RT_RNaseH"/>
    <property type="match status" value="1"/>
</dbReference>
<keyword evidence="4" id="KW-0540">Nuclease</keyword>
<keyword evidence="6" id="KW-0378">Hydrolase</keyword>
<dbReference type="Pfam" id="PF24626">
    <property type="entry name" value="SH3_Tf2-1"/>
    <property type="match status" value="1"/>
</dbReference>
<dbReference type="GO" id="GO:0005634">
    <property type="term" value="C:nucleus"/>
    <property type="evidence" value="ECO:0007669"/>
    <property type="project" value="UniProtKB-ARBA"/>
</dbReference>
<dbReference type="InterPro" id="IPR050951">
    <property type="entry name" value="Retrovirus_Pol_polyprotein"/>
</dbReference>
<dbReference type="Gene3D" id="1.10.340.70">
    <property type="match status" value="1"/>
</dbReference>
<dbReference type="SUPFAM" id="SSF56672">
    <property type="entry name" value="DNA/RNA polymerases"/>
    <property type="match status" value="1"/>
</dbReference>
<evidence type="ECO:0000256" key="3">
    <source>
        <dbReference type="ARBA" id="ARBA00022695"/>
    </source>
</evidence>
<feature type="region of interest" description="Disordered" evidence="9">
    <location>
        <begin position="437"/>
        <end position="598"/>
    </location>
</feature>
<feature type="region of interest" description="Disordered" evidence="9">
    <location>
        <begin position="115"/>
        <end position="148"/>
    </location>
</feature>
<name>A0A1W5CWH2_9LECA</name>
<dbReference type="GO" id="GO:0003964">
    <property type="term" value="F:RNA-directed DNA polymerase activity"/>
    <property type="evidence" value="ECO:0007669"/>
    <property type="project" value="UniProtKB-KW"/>
</dbReference>
<dbReference type="GO" id="GO:0006338">
    <property type="term" value="P:chromatin remodeling"/>
    <property type="evidence" value="ECO:0007669"/>
    <property type="project" value="UniProtKB-ARBA"/>
</dbReference>
<dbReference type="SMART" id="SM00298">
    <property type="entry name" value="CHROMO"/>
    <property type="match status" value="1"/>
</dbReference>
<evidence type="ECO:0000313" key="13">
    <source>
        <dbReference type="Proteomes" id="UP000192927"/>
    </source>
</evidence>
<dbReference type="Gene3D" id="3.30.70.270">
    <property type="match status" value="1"/>
</dbReference>
<dbReference type="GO" id="GO:0016787">
    <property type="term" value="F:hydrolase activity"/>
    <property type="evidence" value="ECO:0007669"/>
    <property type="project" value="UniProtKB-KW"/>
</dbReference>
<dbReference type="SUPFAM" id="SSF53098">
    <property type="entry name" value="Ribonuclease H-like"/>
    <property type="match status" value="1"/>
</dbReference>
<dbReference type="GO" id="GO:0004519">
    <property type="term" value="F:endonuclease activity"/>
    <property type="evidence" value="ECO:0007669"/>
    <property type="project" value="UniProtKB-KW"/>
</dbReference>
<dbReference type="GO" id="GO:0003723">
    <property type="term" value="F:RNA binding"/>
    <property type="evidence" value="ECO:0007669"/>
    <property type="project" value="UniProtKB-KW"/>
</dbReference>
<dbReference type="CDD" id="cd09274">
    <property type="entry name" value="RNase_HI_RT_Ty3"/>
    <property type="match status" value="1"/>
</dbReference>
<feature type="region of interest" description="Disordered" evidence="9">
    <location>
        <begin position="51"/>
        <end position="89"/>
    </location>
</feature>
<dbReference type="InterPro" id="IPR043502">
    <property type="entry name" value="DNA/RNA_pol_sf"/>
</dbReference>
<dbReference type="PROSITE" id="PS50013">
    <property type="entry name" value="CHROMO_2"/>
    <property type="match status" value="1"/>
</dbReference>
<keyword evidence="5" id="KW-0255">Endonuclease</keyword>
<accession>A0A1W5CWH2</accession>
<evidence type="ECO:0000259" key="11">
    <source>
        <dbReference type="PROSITE" id="PS50994"/>
    </source>
</evidence>
<keyword evidence="2" id="KW-0808">Transferase</keyword>
<evidence type="ECO:0000259" key="10">
    <source>
        <dbReference type="PROSITE" id="PS50013"/>
    </source>
</evidence>
<organism evidence="12 13">
    <name type="scientific">Lasallia pustulata</name>
    <dbReference type="NCBI Taxonomy" id="136370"/>
    <lineage>
        <taxon>Eukaryota</taxon>
        <taxon>Fungi</taxon>
        <taxon>Dikarya</taxon>
        <taxon>Ascomycota</taxon>
        <taxon>Pezizomycotina</taxon>
        <taxon>Lecanoromycetes</taxon>
        <taxon>OSLEUM clade</taxon>
        <taxon>Umbilicariomycetidae</taxon>
        <taxon>Umbilicariales</taxon>
        <taxon>Umbilicariaceae</taxon>
        <taxon>Lasallia</taxon>
    </lineage>
</organism>
<evidence type="ECO:0000256" key="5">
    <source>
        <dbReference type="ARBA" id="ARBA00022759"/>
    </source>
</evidence>
<evidence type="ECO:0000256" key="2">
    <source>
        <dbReference type="ARBA" id="ARBA00022679"/>
    </source>
</evidence>
<feature type="region of interest" description="Disordered" evidence="9">
    <location>
        <begin position="1896"/>
        <end position="1922"/>
    </location>
</feature>
<evidence type="ECO:0000256" key="4">
    <source>
        <dbReference type="ARBA" id="ARBA00022722"/>
    </source>
</evidence>
<reference evidence="13" key="1">
    <citation type="submission" date="2017-03" db="EMBL/GenBank/DDBJ databases">
        <authorList>
            <person name="Sharma R."/>
            <person name="Thines M."/>
        </authorList>
    </citation>
    <scope>NUCLEOTIDE SEQUENCE [LARGE SCALE GENOMIC DNA]</scope>
</reference>
<dbReference type="Proteomes" id="UP000192927">
    <property type="component" value="Unassembled WGS sequence"/>
</dbReference>
<feature type="compositionally biased region" description="Basic and acidic residues" evidence="9">
    <location>
        <begin position="466"/>
        <end position="484"/>
    </location>
</feature>
<feature type="compositionally biased region" description="Basic and acidic residues" evidence="9">
    <location>
        <begin position="1824"/>
        <end position="1833"/>
    </location>
</feature>
<dbReference type="Gene3D" id="3.10.10.10">
    <property type="entry name" value="HIV Type 1 Reverse Transcriptase, subunit A, domain 1"/>
    <property type="match status" value="1"/>
</dbReference>
<dbReference type="Gene3D" id="3.30.420.10">
    <property type="entry name" value="Ribonuclease H-like superfamily/Ribonuclease H"/>
    <property type="match status" value="1"/>
</dbReference>
<keyword evidence="8" id="KW-0695">RNA-directed DNA polymerase</keyword>
<feature type="domain" description="Integrase catalytic" evidence="11">
    <location>
        <begin position="1537"/>
        <end position="1700"/>
    </location>
</feature>
<dbReference type="InterPro" id="IPR036397">
    <property type="entry name" value="RNaseH_sf"/>
</dbReference>
<feature type="compositionally biased region" description="Polar residues" evidence="9">
    <location>
        <begin position="555"/>
        <end position="588"/>
    </location>
</feature>
<evidence type="ECO:0000256" key="6">
    <source>
        <dbReference type="ARBA" id="ARBA00022801"/>
    </source>
</evidence>
<dbReference type="PANTHER" id="PTHR37984:SF5">
    <property type="entry name" value="PROTEIN NYNRIN-LIKE"/>
    <property type="match status" value="1"/>
</dbReference>
<dbReference type="PANTHER" id="PTHR37984">
    <property type="entry name" value="PROTEIN CBG26694"/>
    <property type="match status" value="1"/>
</dbReference>
<keyword evidence="13" id="KW-1185">Reference proteome</keyword>
<proteinExistence type="predicted"/>
<evidence type="ECO:0000256" key="1">
    <source>
        <dbReference type="ARBA" id="ARBA00011353"/>
    </source>
</evidence>
<dbReference type="Gene3D" id="2.40.50.40">
    <property type="match status" value="1"/>
</dbReference>
<feature type="compositionally biased region" description="Basic and acidic residues" evidence="9">
    <location>
        <begin position="123"/>
        <end position="140"/>
    </location>
</feature>
<dbReference type="Pfam" id="PF00385">
    <property type="entry name" value="Chromo"/>
    <property type="match status" value="1"/>
</dbReference>
<evidence type="ECO:0000256" key="7">
    <source>
        <dbReference type="ARBA" id="ARBA00022884"/>
    </source>
</evidence>